<dbReference type="AlphaFoldDB" id="A0AA44FA67"/>
<evidence type="ECO:0000259" key="5">
    <source>
        <dbReference type="PROSITE" id="PS50977"/>
    </source>
</evidence>
<dbReference type="EMBL" id="JAAMAY010000043">
    <property type="protein sequence ID" value="NTC32062.1"/>
    <property type="molecule type" value="Genomic_DNA"/>
</dbReference>
<evidence type="ECO:0000256" key="1">
    <source>
        <dbReference type="ARBA" id="ARBA00023015"/>
    </source>
</evidence>
<dbReference type="RefSeq" id="WP_174021562.1">
    <property type="nucleotide sequence ID" value="NZ_JAAMAW010000022.1"/>
</dbReference>
<dbReference type="InterPro" id="IPR054156">
    <property type="entry name" value="YxaF_TetR_C"/>
</dbReference>
<dbReference type="PROSITE" id="PS50977">
    <property type="entry name" value="HTH_TETR_2"/>
    <property type="match status" value="1"/>
</dbReference>
<proteinExistence type="predicted"/>
<keyword evidence="1" id="KW-0805">Transcription regulation</keyword>
<gene>
    <name evidence="6" type="ORF">G6M46_28380</name>
</gene>
<dbReference type="PANTHER" id="PTHR47506">
    <property type="entry name" value="TRANSCRIPTIONAL REGULATORY PROTEIN"/>
    <property type="match status" value="1"/>
</dbReference>
<keyword evidence="3" id="KW-0804">Transcription</keyword>
<dbReference type="GO" id="GO:0003677">
    <property type="term" value="F:DNA binding"/>
    <property type="evidence" value="ECO:0007669"/>
    <property type="project" value="UniProtKB-UniRule"/>
</dbReference>
<dbReference type="PANTHER" id="PTHR47506:SF1">
    <property type="entry name" value="HTH-TYPE TRANSCRIPTIONAL REGULATOR YJDC"/>
    <property type="match status" value="1"/>
</dbReference>
<feature type="domain" description="HTH tetR-type" evidence="5">
    <location>
        <begin position="8"/>
        <end position="68"/>
    </location>
</feature>
<evidence type="ECO:0000313" key="6">
    <source>
        <dbReference type="EMBL" id="NTC32062.1"/>
    </source>
</evidence>
<evidence type="ECO:0000313" key="7">
    <source>
        <dbReference type="Proteomes" id="UP000702952"/>
    </source>
</evidence>
<reference evidence="6" key="1">
    <citation type="journal article" date="2020" name="Science">
        <title>Unexpected conservation and global transmission of agrobacterial virulence plasmids.</title>
        <authorList>
            <person name="Weisberg A.J."/>
            <person name="Davis E.W. 2nd"/>
            <person name="Tabima J."/>
            <person name="Belcher M.S."/>
            <person name="Miller M."/>
            <person name="Kuo C.H."/>
            <person name="Loper J.E."/>
            <person name="Grunwald N.J."/>
            <person name="Putnam M.L."/>
            <person name="Chang J.H."/>
        </authorList>
    </citation>
    <scope>NUCLEOTIDE SEQUENCE</scope>
    <source>
        <strain evidence="6">17-1853-1a</strain>
    </source>
</reference>
<dbReference type="SUPFAM" id="SSF48498">
    <property type="entry name" value="Tetracyclin repressor-like, C-terminal domain"/>
    <property type="match status" value="1"/>
</dbReference>
<evidence type="ECO:0000256" key="4">
    <source>
        <dbReference type="PROSITE-ProRule" id="PRU00335"/>
    </source>
</evidence>
<keyword evidence="2 4" id="KW-0238">DNA-binding</keyword>
<dbReference type="Pfam" id="PF00440">
    <property type="entry name" value="TetR_N"/>
    <property type="match status" value="1"/>
</dbReference>
<protein>
    <submittedName>
        <fullName evidence="6">TetR/AcrR family transcriptional regulator</fullName>
    </submittedName>
</protein>
<organism evidence="6 7">
    <name type="scientific">Agrobacterium tumefaciens</name>
    <dbReference type="NCBI Taxonomy" id="358"/>
    <lineage>
        <taxon>Bacteria</taxon>
        <taxon>Pseudomonadati</taxon>
        <taxon>Pseudomonadota</taxon>
        <taxon>Alphaproteobacteria</taxon>
        <taxon>Hyphomicrobiales</taxon>
        <taxon>Rhizobiaceae</taxon>
        <taxon>Rhizobium/Agrobacterium group</taxon>
        <taxon>Agrobacterium</taxon>
        <taxon>Agrobacterium tumefaciens complex</taxon>
    </lineage>
</organism>
<dbReference type="Gene3D" id="1.10.357.10">
    <property type="entry name" value="Tetracycline Repressor, domain 2"/>
    <property type="match status" value="1"/>
</dbReference>
<sequence>MNAHYGNAEKRQQIVETAYGLFKRNGFHATGIDRIIADAGVAKMTMYRHFPTKDALIVEVLNYRSARFERQLDELNAATSSPSEKVAQIFDWYERWFRSSDFHGCVFQHALAEFGDADDPVFEVAAAQKKSLKARIENILSASMPPTSASSTATALLILLEGATLLAQMGQGEAAICEARAAGALLVSAGAA</sequence>
<dbReference type="PRINTS" id="PR00455">
    <property type="entry name" value="HTHTETR"/>
</dbReference>
<name>A0AA44FA67_AGRTU</name>
<dbReference type="InterPro" id="IPR036271">
    <property type="entry name" value="Tet_transcr_reg_TetR-rel_C_sf"/>
</dbReference>
<dbReference type="Pfam" id="PF21993">
    <property type="entry name" value="TetR_C_13_2"/>
    <property type="match status" value="1"/>
</dbReference>
<dbReference type="SUPFAM" id="SSF46689">
    <property type="entry name" value="Homeodomain-like"/>
    <property type="match status" value="1"/>
</dbReference>
<evidence type="ECO:0000256" key="2">
    <source>
        <dbReference type="ARBA" id="ARBA00023125"/>
    </source>
</evidence>
<feature type="DNA-binding region" description="H-T-H motif" evidence="4">
    <location>
        <begin position="31"/>
        <end position="50"/>
    </location>
</feature>
<comment type="caution">
    <text evidence="6">The sequence shown here is derived from an EMBL/GenBank/DDBJ whole genome shotgun (WGS) entry which is preliminary data.</text>
</comment>
<dbReference type="InterPro" id="IPR001647">
    <property type="entry name" value="HTH_TetR"/>
</dbReference>
<dbReference type="InterPro" id="IPR009057">
    <property type="entry name" value="Homeodomain-like_sf"/>
</dbReference>
<dbReference type="Proteomes" id="UP000702952">
    <property type="component" value="Unassembled WGS sequence"/>
</dbReference>
<evidence type="ECO:0000256" key="3">
    <source>
        <dbReference type="ARBA" id="ARBA00023163"/>
    </source>
</evidence>
<accession>A0AA44FA67</accession>